<dbReference type="Gene3D" id="1.20.1250.20">
    <property type="entry name" value="MFS general substrate transporter like domains"/>
    <property type="match status" value="2"/>
</dbReference>
<evidence type="ECO:0000256" key="6">
    <source>
        <dbReference type="ARBA" id="ARBA00023136"/>
    </source>
</evidence>
<evidence type="ECO:0000259" key="8">
    <source>
        <dbReference type="PROSITE" id="PS50850"/>
    </source>
</evidence>
<dbReference type="InterPro" id="IPR020846">
    <property type="entry name" value="MFS_dom"/>
</dbReference>
<feature type="transmembrane region" description="Helical" evidence="7">
    <location>
        <begin position="279"/>
        <end position="300"/>
    </location>
</feature>
<feature type="transmembrane region" description="Helical" evidence="7">
    <location>
        <begin position="369"/>
        <end position="390"/>
    </location>
</feature>
<keyword evidence="10" id="KW-1185">Reference proteome</keyword>
<evidence type="ECO:0000256" key="3">
    <source>
        <dbReference type="ARBA" id="ARBA00022475"/>
    </source>
</evidence>
<comment type="caution">
    <text evidence="9">The sequence shown here is derived from an EMBL/GenBank/DDBJ whole genome shotgun (WGS) entry which is preliminary data.</text>
</comment>
<keyword evidence="3" id="KW-1003">Cell membrane</keyword>
<keyword evidence="4 7" id="KW-0812">Transmembrane</keyword>
<evidence type="ECO:0000256" key="7">
    <source>
        <dbReference type="SAM" id="Phobius"/>
    </source>
</evidence>
<proteinExistence type="predicted"/>
<feature type="transmembrane region" description="Helical" evidence="7">
    <location>
        <begin position="188"/>
        <end position="207"/>
    </location>
</feature>
<keyword evidence="6 7" id="KW-0472">Membrane</keyword>
<organism evidence="9 10">
    <name type="scientific">Rhodococcus daqingensis</name>
    <dbReference type="NCBI Taxonomy" id="2479363"/>
    <lineage>
        <taxon>Bacteria</taxon>
        <taxon>Bacillati</taxon>
        <taxon>Actinomycetota</taxon>
        <taxon>Actinomycetes</taxon>
        <taxon>Mycobacteriales</taxon>
        <taxon>Nocardiaceae</taxon>
        <taxon>Rhodococcus</taxon>
    </lineage>
</organism>
<feature type="transmembrane region" description="Helical" evidence="7">
    <location>
        <begin position="53"/>
        <end position="75"/>
    </location>
</feature>
<evidence type="ECO:0000256" key="5">
    <source>
        <dbReference type="ARBA" id="ARBA00022989"/>
    </source>
</evidence>
<reference evidence="10" key="1">
    <citation type="journal article" date="2019" name="Int. J. Syst. Evol. Microbiol.">
        <title>The Global Catalogue of Microorganisms (GCM) 10K type strain sequencing project: providing services to taxonomists for standard genome sequencing and annotation.</title>
        <authorList>
            <consortium name="The Broad Institute Genomics Platform"/>
            <consortium name="The Broad Institute Genome Sequencing Center for Infectious Disease"/>
            <person name="Wu L."/>
            <person name="Ma J."/>
        </authorList>
    </citation>
    <scope>NUCLEOTIDE SEQUENCE [LARGE SCALE GENOMIC DNA]</scope>
    <source>
        <strain evidence="10">ICMP 19430</strain>
    </source>
</reference>
<feature type="transmembrane region" description="Helical" evidence="7">
    <location>
        <begin position="87"/>
        <end position="106"/>
    </location>
</feature>
<dbReference type="SUPFAM" id="SSF103473">
    <property type="entry name" value="MFS general substrate transporter"/>
    <property type="match status" value="1"/>
</dbReference>
<dbReference type="InterPro" id="IPR005828">
    <property type="entry name" value="MFS_sugar_transport-like"/>
</dbReference>
<dbReference type="InterPro" id="IPR036259">
    <property type="entry name" value="MFS_trans_sf"/>
</dbReference>
<feature type="transmembrane region" description="Helical" evidence="7">
    <location>
        <begin position="112"/>
        <end position="130"/>
    </location>
</feature>
<dbReference type="EMBL" id="JBHTCS010000002">
    <property type="protein sequence ID" value="MFC7446549.1"/>
    <property type="molecule type" value="Genomic_DNA"/>
</dbReference>
<evidence type="ECO:0000313" key="9">
    <source>
        <dbReference type="EMBL" id="MFC7446549.1"/>
    </source>
</evidence>
<dbReference type="Proteomes" id="UP001596484">
    <property type="component" value="Unassembled WGS sequence"/>
</dbReference>
<protein>
    <submittedName>
        <fullName evidence="9">MFS transporter</fullName>
    </submittedName>
</protein>
<feature type="transmembrane region" description="Helical" evidence="7">
    <location>
        <begin position="333"/>
        <end position="357"/>
    </location>
</feature>
<keyword evidence="2" id="KW-0813">Transport</keyword>
<sequence>MSSPEIAPSHSLVRRASLAGFFGTAVEAYDFMVFTFLIAYLSPQFFPSDDPAAGILSSLVVLGTGFLARPVGGIVFGRIGDRFGRRFALISTISGMGGATVLMGLLPTHSAVGILAPVLLVLTRLLQGFFAGGEQMGSATFVTEHASVKNYGILSAMTPVGFAFGGTLAPLFVAVTTSLSSEEVMASWGWRIPLLMSLPLMLYVLFLRTRLEESPDFKELADKHEVQSSPVRSVVTRYPVTLLRVIALSASVLAIGYVVPAYMPLFLQREVGMAPGTTAWLATAGSAFAIAVGFAAGFMIDRSGRRNTMILGLGIILVAMFPIMYLIKATGGNLIVTALGHMLLVGLAGASAVPVYATLTSAFPAAVRYTGAAIGFGLGSAIGGGAGPYLAGKLTAATGNPYAASVVVGAAALLGVVVIATMPNSNSSAAPEATLMTGDIDAVDADPVGDPSLTPKMV</sequence>
<evidence type="ECO:0000256" key="4">
    <source>
        <dbReference type="ARBA" id="ARBA00022692"/>
    </source>
</evidence>
<gene>
    <name evidence="9" type="ORF">ACFQS9_01460</name>
</gene>
<keyword evidence="5 7" id="KW-1133">Transmembrane helix</keyword>
<feature type="domain" description="Major facilitator superfamily (MFS) profile" evidence="8">
    <location>
        <begin position="16"/>
        <end position="427"/>
    </location>
</feature>
<dbReference type="Pfam" id="PF07690">
    <property type="entry name" value="MFS_1"/>
    <property type="match status" value="1"/>
</dbReference>
<feature type="transmembrane region" description="Helical" evidence="7">
    <location>
        <begin position="307"/>
        <end position="327"/>
    </location>
</feature>
<evidence type="ECO:0000256" key="1">
    <source>
        <dbReference type="ARBA" id="ARBA00004651"/>
    </source>
</evidence>
<dbReference type="Pfam" id="PF00083">
    <property type="entry name" value="Sugar_tr"/>
    <property type="match status" value="1"/>
</dbReference>
<feature type="transmembrane region" description="Helical" evidence="7">
    <location>
        <begin position="151"/>
        <end position="176"/>
    </location>
</feature>
<feature type="transmembrane region" description="Helical" evidence="7">
    <location>
        <begin position="402"/>
        <end position="422"/>
    </location>
</feature>
<feature type="transmembrane region" description="Helical" evidence="7">
    <location>
        <begin position="21"/>
        <end position="41"/>
    </location>
</feature>
<feature type="transmembrane region" description="Helical" evidence="7">
    <location>
        <begin position="241"/>
        <end position="259"/>
    </location>
</feature>
<dbReference type="InterPro" id="IPR011701">
    <property type="entry name" value="MFS"/>
</dbReference>
<dbReference type="PANTHER" id="PTHR43045:SF1">
    <property type="entry name" value="SHIKIMATE TRANSPORTER"/>
    <property type="match status" value="1"/>
</dbReference>
<dbReference type="PROSITE" id="PS50850">
    <property type="entry name" value="MFS"/>
    <property type="match status" value="1"/>
</dbReference>
<evidence type="ECO:0000313" key="10">
    <source>
        <dbReference type="Proteomes" id="UP001596484"/>
    </source>
</evidence>
<comment type="subcellular location">
    <subcellularLocation>
        <location evidence="1">Cell membrane</location>
        <topology evidence="1">Multi-pass membrane protein</topology>
    </subcellularLocation>
</comment>
<name>A0ABW2RSS4_9NOCA</name>
<accession>A0ABW2RSS4</accession>
<dbReference type="PANTHER" id="PTHR43045">
    <property type="entry name" value="SHIKIMATE TRANSPORTER"/>
    <property type="match status" value="1"/>
</dbReference>
<evidence type="ECO:0000256" key="2">
    <source>
        <dbReference type="ARBA" id="ARBA00022448"/>
    </source>
</evidence>
<dbReference type="RefSeq" id="WP_378400837.1">
    <property type="nucleotide sequence ID" value="NZ_JBHTCS010000002.1"/>
</dbReference>